<reference evidence="1 2" key="1">
    <citation type="submission" date="2016-05" db="EMBL/GenBank/DDBJ databases">
        <authorList>
            <consortium name="Pathogen Informatics"/>
        </authorList>
    </citation>
    <scope>NUCLEOTIDE SEQUENCE [LARGE SCALE GENOMIC DNA]</scope>
    <source>
        <strain evidence="1 2">NK65e</strain>
    </source>
</reference>
<organism evidence="1 2">
    <name type="scientific">Plasmodium berghei</name>
    <dbReference type="NCBI Taxonomy" id="5821"/>
    <lineage>
        <taxon>Eukaryota</taxon>
        <taxon>Sar</taxon>
        <taxon>Alveolata</taxon>
        <taxon>Apicomplexa</taxon>
        <taxon>Aconoidasida</taxon>
        <taxon>Haemosporida</taxon>
        <taxon>Plasmodiidae</taxon>
        <taxon>Plasmodium</taxon>
        <taxon>Plasmodium (Vinckeia)</taxon>
    </lineage>
</organism>
<gene>
    <name evidence="1" type="ORF">PBNK65E_000503000</name>
</gene>
<proteinExistence type="predicted"/>
<protein>
    <submittedName>
        <fullName evidence="1">Uncharacterized protein</fullName>
    </submittedName>
</protein>
<accession>A0A1D3JNY0</accession>
<name>A0A1D3JNY0_PLABE</name>
<sequence>MCRNARCGWFIPSVTIIRPSWLDVEKAMIFLMSFWVRAQIAVNNVVRAPRQSIVVKIKLLLVVRGWNRTSRKIPATTIVLECSSAETGVGPSIADGSHGWRPNCADFPVAAINRPISGIRLSLLLENIIC</sequence>
<dbReference type="EMBL" id="FLVA01000114">
    <property type="protein sequence ID" value="SBW38197.1"/>
    <property type="molecule type" value="Genomic_DNA"/>
</dbReference>
<dbReference type="Proteomes" id="UP000220214">
    <property type="component" value="Unassembled WGS sequence"/>
</dbReference>
<dbReference type="AlphaFoldDB" id="A0A1D3JNY0"/>
<evidence type="ECO:0000313" key="2">
    <source>
        <dbReference type="Proteomes" id="UP000220214"/>
    </source>
</evidence>
<evidence type="ECO:0000313" key="1">
    <source>
        <dbReference type="EMBL" id="SBW38197.1"/>
    </source>
</evidence>